<protein>
    <submittedName>
        <fullName evidence="1">Uncharacterized protein</fullName>
    </submittedName>
</protein>
<organism evidence="1 2">
    <name type="scientific">Trifolium pratense</name>
    <name type="common">Red clover</name>
    <dbReference type="NCBI Taxonomy" id="57577"/>
    <lineage>
        <taxon>Eukaryota</taxon>
        <taxon>Viridiplantae</taxon>
        <taxon>Streptophyta</taxon>
        <taxon>Embryophyta</taxon>
        <taxon>Tracheophyta</taxon>
        <taxon>Spermatophyta</taxon>
        <taxon>Magnoliopsida</taxon>
        <taxon>eudicotyledons</taxon>
        <taxon>Gunneridae</taxon>
        <taxon>Pentapetalae</taxon>
        <taxon>rosids</taxon>
        <taxon>fabids</taxon>
        <taxon>Fabales</taxon>
        <taxon>Fabaceae</taxon>
        <taxon>Papilionoideae</taxon>
        <taxon>50 kb inversion clade</taxon>
        <taxon>NPAAA clade</taxon>
        <taxon>Hologalegina</taxon>
        <taxon>IRL clade</taxon>
        <taxon>Trifolieae</taxon>
        <taxon>Trifolium</taxon>
    </lineage>
</organism>
<evidence type="ECO:0000313" key="2">
    <source>
        <dbReference type="Proteomes" id="UP001177021"/>
    </source>
</evidence>
<name>A0ACB0K7Q5_TRIPR</name>
<dbReference type="Proteomes" id="UP001177021">
    <property type="component" value="Unassembled WGS sequence"/>
</dbReference>
<keyword evidence="2" id="KW-1185">Reference proteome</keyword>
<comment type="caution">
    <text evidence="1">The sequence shown here is derived from an EMBL/GenBank/DDBJ whole genome shotgun (WGS) entry which is preliminary data.</text>
</comment>
<sequence length="201" mass="23332">MAEKKPVVGLSWQPQLAIQSMSKATYLPSHTKPQIEAPTSTLWKPNSELVNGLFVPPNDPRKVNKLLRQQVKDTLGKDWFDMPAQTITPELQRDWKLLKLRGVIDPKLHFKRSDSKNSKTLPKYFQMGTIVDSPVDYYTGRLTKRERKTSIAEEFLSDQTSAAYRKRKVREIEEQRKPGGNPNWKIQGKATRKRAKERRKF</sequence>
<gene>
    <name evidence="1" type="ORF">MILVUS5_LOCUS20687</name>
</gene>
<proteinExistence type="predicted"/>
<reference evidence="1" key="1">
    <citation type="submission" date="2023-10" db="EMBL/GenBank/DDBJ databases">
        <authorList>
            <person name="Rodriguez Cubillos JULIANA M."/>
            <person name="De Vega J."/>
        </authorList>
    </citation>
    <scope>NUCLEOTIDE SEQUENCE</scope>
</reference>
<dbReference type="EMBL" id="CASHSV030000206">
    <property type="protein sequence ID" value="CAJ2653317.1"/>
    <property type="molecule type" value="Genomic_DNA"/>
</dbReference>
<evidence type="ECO:0000313" key="1">
    <source>
        <dbReference type="EMBL" id="CAJ2653317.1"/>
    </source>
</evidence>
<accession>A0ACB0K7Q5</accession>